<proteinExistence type="predicted"/>
<dbReference type="EMBL" id="JASPKY010001278">
    <property type="protein sequence ID" value="KAK9675096.1"/>
    <property type="molecule type" value="Genomic_DNA"/>
</dbReference>
<sequence length="213" mass="24097">MCIAKTSNFSAPGPDGIQNIWWKQLTATHGHLARIFNNYLKQNVKLGLPKCAAVHITRGKPQEQVLEGIELIDGGILKHLSPDAHYKYLGLQETHTLDATLVKAQSKQKYINRLEKNWGSELSAINKINATNILAMPLLIYTFGVVRWARAELSRLDEATRKIMAKHRSHHPRASTQRLYMSRGNQFCYHKPDSGKQARRSAVGCPRETYVRG</sequence>
<dbReference type="Proteomes" id="UP001458880">
    <property type="component" value="Unassembled WGS sequence"/>
</dbReference>
<evidence type="ECO:0000313" key="3">
    <source>
        <dbReference type="Proteomes" id="UP001458880"/>
    </source>
</evidence>
<dbReference type="AlphaFoldDB" id="A0AAW1HFS5"/>
<feature type="region of interest" description="Disordered" evidence="1">
    <location>
        <begin position="191"/>
        <end position="213"/>
    </location>
</feature>
<protein>
    <recommendedName>
        <fullName evidence="4">Reverse transcriptase</fullName>
    </recommendedName>
</protein>
<accession>A0AAW1HFS5</accession>
<keyword evidence="3" id="KW-1185">Reference proteome</keyword>
<dbReference type="PANTHER" id="PTHR35450">
    <property type="entry name" value="REVERSE TRANSCRIPTASE DOMAIN-CONTAINING PROTEIN"/>
    <property type="match status" value="1"/>
</dbReference>
<dbReference type="PANTHER" id="PTHR35450:SF2">
    <property type="entry name" value="REVERSE TRANSCRIPTASE DOMAIN-CONTAINING PROTEIN"/>
    <property type="match status" value="1"/>
</dbReference>
<evidence type="ECO:0000313" key="2">
    <source>
        <dbReference type="EMBL" id="KAK9675096.1"/>
    </source>
</evidence>
<reference evidence="2 3" key="1">
    <citation type="journal article" date="2024" name="BMC Genomics">
        <title>De novo assembly and annotation of Popillia japonica's genome with initial clues to its potential as an invasive pest.</title>
        <authorList>
            <person name="Cucini C."/>
            <person name="Boschi S."/>
            <person name="Funari R."/>
            <person name="Cardaioli E."/>
            <person name="Iannotti N."/>
            <person name="Marturano G."/>
            <person name="Paoli F."/>
            <person name="Bruttini M."/>
            <person name="Carapelli A."/>
            <person name="Frati F."/>
            <person name="Nardi F."/>
        </authorList>
    </citation>
    <scope>NUCLEOTIDE SEQUENCE [LARGE SCALE GENOMIC DNA]</scope>
    <source>
        <strain evidence="2">DMR45628</strain>
    </source>
</reference>
<comment type="caution">
    <text evidence="2">The sequence shown here is derived from an EMBL/GenBank/DDBJ whole genome shotgun (WGS) entry which is preliminary data.</text>
</comment>
<organism evidence="2 3">
    <name type="scientific">Popillia japonica</name>
    <name type="common">Japanese beetle</name>
    <dbReference type="NCBI Taxonomy" id="7064"/>
    <lineage>
        <taxon>Eukaryota</taxon>
        <taxon>Metazoa</taxon>
        <taxon>Ecdysozoa</taxon>
        <taxon>Arthropoda</taxon>
        <taxon>Hexapoda</taxon>
        <taxon>Insecta</taxon>
        <taxon>Pterygota</taxon>
        <taxon>Neoptera</taxon>
        <taxon>Endopterygota</taxon>
        <taxon>Coleoptera</taxon>
        <taxon>Polyphaga</taxon>
        <taxon>Scarabaeiformia</taxon>
        <taxon>Scarabaeidae</taxon>
        <taxon>Rutelinae</taxon>
        <taxon>Popillia</taxon>
    </lineage>
</organism>
<evidence type="ECO:0008006" key="4">
    <source>
        <dbReference type="Google" id="ProtNLM"/>
    </source>
</evidence>
<evidence type="ECO:0000256" key="1">
    <source>
        <dbReference type="SAM" id="MobiDB-lite"/>
    </source>
</evidence>
<name>A0AAW1HFS5_POPJA</name>
<gene>
    <name evidence="2" type="ORF">QE152_g40641</name>
</gene>